<dbReference type="InterPro" id="IPR015760">
    <property type="entry name" value="TIF_IF2"/>
</dbReference>
<dbReference type="CDD" id="cd03692">
    <property type="entry name" value="mtIF2_IVc"/>
    <property type="match status" value="1"/>
</dbReference>
<evidence type="ECO:0000256" key="1">
    <source>
        <dbReference type="ARBA" id="ARBA00007733"/>
    </source>
</evidence>
<evidence type="ECO:0000256" key="2">
    <source>
        <dbReference type="ARBA" id="ARBA00022540"/>
    </source>
</evidence>
<dbReference type="InterPro" id="IPR027417">
    <property type="entry name" value="P-loop_NTPase"/>
</dbReference>
<dbReference type="PANTHER" id="PTHR43381">
    <property type="entry name" value="TRANSLATION INITIATION FACTOR IF-2-RELATED"/>
    <property type="match status" value="1"/>
</dbReference>
<dbReference type="Gene3D" id="3.40.50.10050">
    <property type="entry name" value="Translation initiation factor IF- 2, domain 3"/>
    <property type="match status" value="1"/>
</dbReference>
<keyword evidence="9" id="KW-0934">Plastid</keyword>
<geneLocation type="plastid" evidence="9"/>
<comment type="function">
    <text evidence="6">One of the essential components for the initiation of protein synthesis. Protects formylmethionyl-tRNA from spontaneous hydrolysis and promotes its binding to the 30S ribosomal subunits. Also involved in the hydrolysis of GTP during the formation of the 70S ribosomal complex.</text>
</comment>
<dbReference type="Gene3D" id="3.40.50.300">
    <property type="entry name" value="P-loop containing nucleotide triphosphate hydrolases"/>
    <property type="match status" value="1"/>
</dbReference>
<keyword evidence="5" id="KW-0342">GTP-binding</keyword>
<dbReference type="InterPro" id="IPR006847">
    <property type="entry name" value="IF2_N"/>
</dbReference>
<dbReference type="NCBIfam" id="TIGR00487">
    <property type="entry name" value="IF-2"/>
    <property type="match status" value="1"/>
</dbReference>
<evidence type="ECO:0000256" key="5">
    <source>
        <dbReference type="ARBA" id="ARBA00023134"/>
    </source>
</evidence>
<dbReference type="AlphaFoldDB" id="A0A6C0A9G1"/>
<reference evidence="9" key="1">
    <citation type="journal article" date="2019" name="Mitochondrial DNA Part B Resour">
        <title>The complete plastid genome and phylogenetic analysis of Gracilaria edulis.</title>
        <authorList>
            <person name="Liu T."/>
            <person name="Tang X."/>
            <person name="Jia X."/>
            <person name="Wu X."/>
            <person name="Huang M."/>
            <person name="Zeng J."/>
            <person name="Chen W."/>
        </authorList>
    </citation>
    <scope>NUCLEOTIDE SEQUENCE</scope>
</reference>
<dbReference type="CDD" id="cd03702">
    <property type="entry name" value="IF2_mtIF2_II"/>
    <property type="match status" value="1"/>
</dbReference>
<dbReference type="Pfam" id="PF00009">
    <property type="entry name" value="GTP_EFTU"/>
    <property type="match status" value="1"/>
</dbReference>
<dbReference type="PROSITE" id="PS51722">
    <property type="entry name" value="G_TR_2"/>
    <property type="match status" value="1"/>
</dbReference>
<dbReference type="PRINTS" id="PR00315">
    <property type="entry name" value="ELONGATNFCT"/>
</dbReference>
<dbReference type="InterPro" id="IPR053905">
    <property type="entry name" value="EF-G-like_DII"/>
</dbReference>
<feature type="domain" description="Tr-type G" evidence="8">
    <location>
        <begin position="241"/>
        <end position="412"/>
    </location>
</feature>
<organism evidence="9">
    <name type="scientific">Gracilaria edulis</name>
    <dbReference type="NCBI Taxonomy" id="172966"/>
    <lineage>
        <taxon>Eukaryota</taxon>
        <taxon>Rhodophyta</taxon>
        <taxon>Florideophyceae</taxon>
        <taxon>Rhodymeniophycidae</taxon>
        <taxon>Gracilariales</taxon>
        <taxon>Gracilariaceae</taxon>
        <taxon>Gracilaria</taxon>
    </lineage>
</organism>
<dbReference type="CDD" id="cd01887">
    <property type="entry name" value="IF2_eIF5B"/>
    <property type="match status" value="1"/>
</dbReference>
<dbReference type="Pfam" id="PF22042">
    <property type="entry name" value="EF-G_D2"/>
    <property type="match status" value="1"/>
</dbReference>
<accession>A0A6C0A9G1</accession>
<dbReference type="InterPro" id="IPR000795">
    <property type="entry name" value="T_Tr_GTP-bd_dom"/>
</dbReference>
<name>A0A6C0A9G1_9FLOR</name>
<evidence type="ECO:0000256" key="3">
    <source>
        <dbReference type="ARBA" id="ARBA00022741"/>
    </source>
</evidence>
<dbReference type="InterPro" id="IPR036925">
    <property type="entry name" value="TIF_IF2_dom3_sf"/>
</dbReference>
<dbReference type="RefSeq" id="YP_009731924.1">
    <property type="nucleotide sequence ID" value="NC_046041.1"/>
</dbReference>
<dbReference type="EMBL" id="MN053318">
    <property type="protein sequence ID" value="QHS70448.1"/>
    <property type="molecule type" value="Genomic_DNA"/>
</dbReference>
<dbReference type="GO" id="GO:0003924">
    <property type="term" value="F:GTPase activity"/>
    <property type="evidence" value="ECO:0007669"/>
    <property type="project" value="InterPro"/>
</dbReference>
<keyword evidence="4" id="KW-0648">Protein biosynthesis</keyword>
<comment type="similarity">
    <text evidence="1">Belongs to the TRAFAC class translation factor GTPase superfamily. Classic translation factor GTPase family. IF-2 subfamily.</text>
</comment>
<dbReference type="FunFam" id="3.40.50.300:FF:000019">
    <property type="entry name" value="Translation initiation factor IF-2"/>
    <property type="match status" value="1"/>
</dbReference>
<dbReference type="FunFam" id="3.40.50.10050:FF:000001">
    <property type="entry name" value="Translation initiation factor IF-2"/>
    <property type="match status" value="1"/>
</dbReference>
<dbReference type="FunFam" id="2.40.30.10:FF:000008">
    <property type="entry name" value="Translation initiation factor IF-2"/>
    <property type="match status" value="1"/>
</dbReference>
<dbReference type="PANTHER" id="PTHR43381:SF5">
    <property type="entry name" value="TR-TYPE G DOMAIN-CONTAINING PROTEIN"/>
    <property type="match status" value="1"/>
</dbReference>
<dbReference type="GO" id="GO:0005829">
    <property type="term" value="C:cytosol"/>
    <property type="evidence" value="ECO:0007669"/>
    <property type="project" value="TreeGrafter"/>
</dbReference>
<dbReference type="InterPro" id="IPR009000">
    <property type="entry name" value="Transl_B-barrel_sf"/>
</dbReference>
<dbReference type="NCBIfam" id="TIGR00231">
    <property type="entry name" value="small_GTP"/>
    <property type="match status" value="1"/>
</dbReference>
<keyword evidence="2 9" id="KW-0396">Initiation factor</keyword>
<dbReference type="GO" id="GO:0003743">
    <property type="term" value="F:translation initiation factor activity"/>
    <property type="evidence" value="ECO:0007669"/>
    <property type="project" value="UniProtKB-KW"/>
</dbReference>
<dbReference type="InterPro" id="IPR023115">
    <property type="entry name" value="TIF_IF2_dom3"/>
</dbReference>
<sequence>MHYNVVFDFTSSMSIKNEKIFLLENPKFINTLKFVNNKFSSNFNLSSNISVGSNNSDFDLKFNKKAKDILKQDNKSKLKKKKVNSIHLKQENAFKTKNKNKGIIRSEIDTNSILEKSFKSNKLRKKGKIKQKLSNSINNIKIQSGDLLKDNINNTYKSIIINSSLTIDQLALKLKLPPAEIITNLFLQGISVTVNQLVDKAVATQVAQNYGFKVVLKDDTKKLESINVNKLQVVNQSTSVDRAPIVTVLGHVDHGKTTLLDAIRNSNIVTKEIGGITQSITAYEVDWLYHEKYKKIIFIDTPGHKAFSSMRLRCSQITDIVILIVAADDGLQPQTIEVIDYIKLNQLPCIVAINKIDKIDIKIDRIKEQLASNDILTTDWGGYTQFIKVSALKKINIDKLLTAICDLLPSLKLKADPSKPAEGVILEAYLDKKKGIVVNLVILNGHLNVGDIVVSGNAYGRVKRLVNSLGYQVIKADISSIIEILGFYSIPQTGRYFHVVQTEKEAKSLIQKYKLSSNISQNTKNLLSSNLKLYDYNTKKDIKILNLIIKADTQGTIDALVNSLVQIPQSKIQLNILSSGLGVVSNTDLDLASNTKALIIVFNLDIDSNILNKAEQVNVRICHFVIIYDFLEYIKSCMLDLIDPEYNKVLIGQATVQTIFSVNKGVVAGCIVKFGKLKKNALISVYRYDQLIYEGNITSLKQLKDNVDEVSMNHECGVMCNDYNLWQSQDNIKAYELYPRSKTL</sequence>
<dbReference type="SUPFAM" id="SSF52156">
    <property type="entry name" value="Initiation factor IF2/eIF5b, domain 3"/>
    <property type="match status" value="1"/>
</dbReference>
<dbReference type="HAMAP" id="MF_00100_B">
    <property type="entry name" value="IF_2_B"/>
    <property type="match status" value="1"/>
</dbReference>
<evidence type="ECO:0000313" key="9">
    <source>
        <dbReference type="EMBL" id="QHS70448.1"/>
    </source>
</evidence>
<proteinExistence type="inferred from homology"/>
<dbReference type="InterPro" id="IPR005225">
    <property type="entry name" value="Small_GTP-bd"/>
</dbReference>
<dbReference type="InterPro" id="IPR044145">
    <property type="entry name" value="IF2_II"/>
</dbReference>
<evidence type="ECO:0000256" key="4">
    <source>
        <dbReference type="ARBA" id="ARBA00022917"/>
    </source>
</evidence>
<dbReference type="InterPro" id="IPR000178">
    <property type="entry name" value="TF_IF2_bacterial-like"/>
</dbReference>
<dbReference type="Pfam" id="PF11987">
    <property type="entry name" value="IF-2"/>
    <property type="match status" value="1"/>
</dbReference>
<dbReference type="Pfam" id="PF04760">
    <property type="entry name" value="IF2_N"/>
    <property type="match status" value="1"/>
</dbReference>
<evidence type="ECO:0000259" key="8">
    <source>
        <dbReference type="PROSITE" id="PS51722"/>
    </source>
</evidence>
<protein>
    <recommendedName>
        <fullName evidence="7">Translation initiation factor IF-2, chloroplastic</fullName>
    </recommendedName>
</protein>
<keyword evidence="3" id="KW-0547">Nucleotide-binding</keyword>
<dbReference type="GeneID" id="44151954"/>
<evidence type="ECO:0000256" key="7">
    <source>
        <dbReference type="ARBA" id="ARBA00044105"/>
    </source>
</evidence>
<dbReference type="SUPFAM" id="SSF52540">
    <property type="entry name" value="P-loop containing nucleoside triphosphate hydrolases"/>
    <property type="match status" value="1"/>
</dbReference>
<dbReference type="GO" id="GO:0005525">
    <property type="term" value="F:GTP binding"/>
    <property type="evidence" value="ECO:0007669"/>
    <property type="project" value="UniProtKB-KW"/>
</dbReference>
<evidence type="ECO:0000256" key="6">
    <source>
        <dbReference type="ARBA" id="ARBA00025162"/>
    </source>
</evidence>
<gene>
    <name evidence="9" type="primary">infB</name>
</gene>
<dbReference type="SUPFAM" id="SSF50447">
    <property type="entry name" value="Translation proteins"/>
    <property type="match status" value="2"/>
</dbReference>
<dbReference type="Gene3D" id="2.40.30.10">
    <property type="entry name" value="Translation factors"/>
    <property type="match status" value="2"/>
</dbReference>